<dbReference type="NCBIfam" id="TIGR03544">
    <property type="entry name" value="DivI1A_domain"/>
    <property type="match status" value="1"/>
</dbReference>
<keyword evidence="2" id="KW-1185">Reference proteome</keyword>
<proteinExistence type="predicted"/>
<sequence length="102" mass="10830">MTEILVVLSGLVLLLTVVGVVVLGRDRLAERVVPARDGIAVARAPGAPLVLPEHPTAEDVERIAFSVRRRGYDPAEVHAVLAHLADRLPPPEDPPSRPVPGA</sequence>
<dbReference type="EMBL" id="JSUH01000009">
    <property type="protein sequence ID" value="KHD97231.1"/>
    <property type="molecule type" value="Genomic_DNA"/>
</dbReference>
<comment type="caution">
    <text evidence="1">The sequence shown here is derived from an EMBL/GenBank/DDBJ whole genome shotgun (WGS) entry which is preliminary data.</text>
</comment>
<organism evidence="1 2">
    <name type="scientific">Kocuria rosea subsp. polaris</name>
    <dbReference type="NCBI Taxonomy" id="136273"/>
    <lineage>
        <taxon>Bacteria</taxon>
        <taxon>Bacillati</taxon>
        <taxon>Actinomycetota</taxon>
        <taxon>Actinomycetes</taxon>
        <taxon>Micrococcales</taxon>
        <taxon>Micrococcaceae</taxon>
        <taxon>Kocuria</taxon>
    </lineage>
</organism>
<name>A0A0A6VRM7_KOCRO</name>
<protein>
    <recommendedName>
        <fullName evidence="3">DivIVA domain-containing protein</fullName>
    </recommendedName>
</protein>
<reference evidence="1 2" key="1">
    <citation type="journal article" date="2003" name="Int. J. Syst. Evol. Microbiol.">
        <title>Kocuria polaris sp. nov., an orange-pigmented psychrophilic bacterium isolated from an Antarctic cyanobacterial mat sample.</title>
        <authorList>
            <person name="Reddy G.S."/>
            <person name="Prakash J.S."/>
            <person name="Prabahar V."/>
            <person name="Matsumoto G.I."/>
            <person name="Stackebrandt E."/>
            <person name="Shivaji S."/>
        </authorList>
    </citation>
    <scope>NUCLEOTIDE SEQUENCE [LARGE SCALE GENOMIC DNA]</scope>
    <source>
        <strain evidence="1 2">CMS 76or</strain>
    </source>
</reference>
<dbReference type="OrthoDB" id="4883520at2"/>
<dbReference type="RefSeq" id="WP_035927412.1">
    <property type="nucleotide sequence ID" value="NZ_JSUH01000009.1"/>
</dbReference>
<gene>
    <name evidence="1" type="ORF">GY22_11170</name>
</gene>
<dbReference type="Proteomes" id="UP000030466">
    <property type="component" value="Unassembled WGS sequence"/>
</dbReference>
<evidence type="ECO:0000313" key="2">
    <source>
        <dbReference type="Proteomes" id="UP000030466"/>
    </source>
</evidence>
<evidence type="ECO:0000313" key="1">
    <source>
        <dbReference type="EMBL" id="KHD97231.1"/>
    </source>
</evidence>
<evidence type="ECO:0008006" key="3">
    <source>
        <dbReference type="Google" id="ProtNLM"/>
    </source>
</evidence>
<dbReference type="InterPro" id="IPR019933">
    <property type="entry name" value="DivIVA_domain"/>
</dbReference>
<dbReference type="AlphaFoldDB" id="A0A0A6VRM7"/>
<accession>A0A0A6VRM7</accession>
<dbReference type="Gene3D" id="6.10.250.660">
    <property type="match status" value="1"/>
</dbReference>